<dbReference type="GeneID" id="64572176"/>
<dbReference type="SUPFAM" id="SSF48452">
    <property type="entry name" value="TPR-like"/>
    <property type="match status" value="2"/>
</dbReference>
<organism evidence="9 10">
    <name type="scientific">Dekkera bruxellensis</name>
    <name type="common">Brettanomyces custersii</name>
    <dbReference type="NCBI Taxonomy" id="5007"/>
    <lineage>
        <taxon>Eukaryota</taxon>
        <taxon>Fungi</taxon>
        <taxon>Dikarya</taxon>
        <taxon>Ascomycota</taxon>
        <taxon>Saccharomycotina</taxon>
        <taxon>Pichiomycetes</taxon>
        <taxon>Pichiales</taxon>
        <taxon>Pichiaceae</taxon>
        <taxon>Brettanomyces</taxon>
    </lineage>
</organism>
<dbReference type="PROSITE" id="PS50005">
    <property type="entry name" value="TPR"/>
    <property type="match status" value="4"/>
</dbReference>
<evidence type="ECO:0000256" key="6">
    <source>
        <dbReference type="ARBA" id="ARBA00023306"/>
    </source>
</evidence>
<dbReference type="GO" id="GO:0005737">
    <property type="term" value="C:cytoplasm"/>
    <property type="evidence" value="ECO:0007669"/>
    <property type="project" value="TreeGrafter"/>
</dbReference>
<name>A0A871RBU1_DEKBR</name>
<feature type="repeat" description="TPR" evidence="7">
    <location>
        <begin position="407"/>
        <end position="440"/>
    </location>
</feature>
<keyword evidence="5 7" id="KW-0802">TPR repeat</keyword>
<dbReference type="InterPro" id="IPR019734">
    <property type="entry name" value="TPR_rpt"/>
</dbReference>
<evidence type="ECO:0000313" key="9">
    <source>
        <dbReference type="EMBL" id="QOU20542.1"/>
    </source>
</evidence>
<dbReference type="GO" id="GO:0051301">
    <property type="term" value="P:cell division"/>
    <property type="evidence" value="ECO:0007669"/>
    <property type="project" value="UniProtKB-KW"/>
</dbReference>
<dbReference type="Pfam" id="PF12895">
    <property type="entry name" value="ANAPC3"/>
    <property type="match status" value="1"/>
</dbReference>
<protein>
    <submittedName>
        <fullName evidence="9">Uncharacterized protein</fullName>
    </submittedName>
</protein>
<feature type="repeat" description="TPR" evidence="7">
    <location>
        <begin position="584"/>
        <end position="617"/>
    </location>
</feature>
<evidence type="ECO:0000256" key="4">
    <source>
        <dbReference type="ARBA" id="ARBA00022786"/>
    </source>
</evidence>
<keyword evidence="2" id="KW-0677">Repeat</keyword>
<dbReference type="PANTHER" id="PTHR12558:SF9">
    <property type="entry name" value="CELL DIVISION CYCLE PROTEIN 16 HOMOLOG"/>
    <property type="match status" value="1"/>
</dbReference>
<feature type="region of interest" description="Disordered" evidence="8">
    <location>
        <begin position="687"/>
        <end position="710"/>
    </location>
</feature>
<dbReference type="AlphaFoldDB" id="A0A871RBU1"/>
<evidence type="ECO:0000256" key="7">
    <source>
        <dbReference type="PROSITE-ProRule" id="PRU00339"/>
    </source>
</evidence>
<sequence>MAQNSPNNSTLTISPLVTRRSRDYFKTPPPLGNRRRIFSGSHRIFSSPNSQHIVNGSSLQKAKGSYSATSDNLDVEGAIKHATAIANDSDQVKQDELSSFVKDHDSTGLVTDNTDHEDIPLTQADKLRLWRHDALLQHHYATAVYIGDKVLTMTNDPNDAFWLAQVYYSKGDYQMARNLLSGSQFEESVSCRYLSGLCLLKLEKYDEALDVVGESNPFKKDHHVKNTDGGIKLEASLCYLRGVIYARQNNFEKAKESYKEAVEVDVKCFEAFHELISNSMLTPDEELNLVSHLDFEDADNNADLVKLLYTTLLSKYGNVHKFENAEQRLKDEYNLEENVDLMLARTDLLYVQCRFQDCLELCRKILSKGDLNLQVFPNYLSCLYETGGKNELFLAAHKLAENYPNSYITWLAIGTYYFSIGKVNEARQFFSRASILNPSFGPAWIGFAHTFAVEGEHEQAISAYATASRLFPGSHLPTLFLGMQYLQMKNITLAQEYLNLSLGICSLDPLLLNELGVLYYNEGDLNKAEVFLQKALLSSQNLDSGAKAWCSIHCNLGHVYRREKRYRLAITHFNEVLHMSKGESDVYSSMGLIYLKLGHVSHSIGLLHSALAINSTDAIATELLNKALEINLKLRNSKFIDENTGSVLENKTKEQYVKRRPSNFSTPKDSKNDSQFIRESIDNISFVASDPSGVDNDNDNGDDVMELDTD</sequence>
<dbReference type="EMBL" id="CP063136">
    <property type="protein sequence ID" value="QOU20542.1"/>
    <property type="molecule type" value="Genomic_DNA"/>
</dbReference>
<gene>
    <name evidence="9" type="ORF">BRETT_000251</name>
</gene>
<evidence type="ECO:0000256" key="5">
    <source>
        <dbReference type="ARBA" id="ARBA00022803"/>
    </source>
</evidence>
<dbReference type="Proteomes" id="UP000663131">
    <property type="component" value="Chromosome 8"/>
</dbReference>
<dbReference type="GO" id="GO:0031145">
    <property type="term" value="P:anaphase-promoting complex-dependent catabolic process"/>
    <property type="evidence" value="ECO:0007669"/>
    <property type="project" value="TreeGrafter"/>
</dbReference>
<keyword evidence="1" id="KW-0132">Cell division</keyword>
<dbReference type="GO" id="GO:0016567">
    <property type="term" value="P:protein ubiquitination"/>
    <property type="evidence" value="ECO:0007669"/>
    <property type="project" value="TreeGrafter"/>
</dbReference>
<evidence type="ECO:0000256" key="2">
    <source>
        <dbReference type="ARBA" id="ARBA00022737"/>
    </source>
</evidence>
<dbReference type="PANTHER" id="PTHR12558">
    <property type="entry name" value="CELL DIVISION CYCLE 16,23,27"/>
    <property type="match status" value="1"/>
</dbReference>
<dbReference type="InterPro" id="IPR011990">
    <property type="entry name" value="TPR-like_helical_dom_sf"/>
</dbReference>
<evidence type="ECO:0000256" key="1">
    <source>
        <dbReference type="ARBA" id="ARBA00022618"/>
    </source>
</evidence>
<feature type="compositionally biased region" description="Acidic residues" evidence="8">
    <location>
        <begin position="696"/>
        <end position="710"/>
    </location>
</feature>
<reference evidence="9" key="2">
    <citation type="journal article" name="BMC Genomics">
        <title>New genome assemblies reveal patterns of domestication and adaptation across Brettanomyces (Dekkera) species.</title>
        <authorList>
            <person name="Roach M.J."/>
            <person name="Borneman A.R."/>
        </authorList>
    </citation>
    <scope>NUCLEOTIDE SEQUENCE</scope>
    <source>
        <strain evidence="9">UCD 2041</strain>
    </source>
</reference>
<evidence type="ECO:0000256" key="3">
    <source>
        <dbReference type="ARBA" id="ARBA00022776"/>
    </source>
</evidence>
<evidence type="ECO:0000256" key="8">
    <source>
        <dbReference type="SAM" id="MobiDB-lite"/>
    </source>
</evidence>
<proteinExistence type="predicted"/>
<keyword evidence="6" id="KW-0131">Cell cycle</keyword>
<dbReference type="Pfam" id="PF07719">
    <property type="entry name" value="TPR_2"/>
    <property type="match status" value="1"/>
</dbReference>
<keyword evidence="3" id="KW-0498">Mitosis</keyword>
<dbReference type="GO" id="GO:0005680">
    <property type="term" value="C:anaphase-promoting complex"/>
    <property type="evidence" value="ECO:0007669"/>
    <property type="project" value="TreeGrafter"/>
</dbReference>
<keyword evidence="4" id="KW-0833">Ubl conjugation pathway</keyword>
<dbReference type="SMART" id="SM00028">
    <property type="entry name" value="TPR"/>
    <property type="match status" value="8"/>
</dbReference>
<feature type="repeat" description="TPR" evidence="7">
    <location>
        <begin position="550"/>
        <end position="583"/>
    </location>
</feature>
<evidence type="ECO:0000313" key="10">
    <source>
        <dbReference type="Proteomes" id="UP000663131"/>
    </source>
</evidence>
<dbReference type="Pfam" id="PF13424">
    <property type="entry name" value="TPR_12"/>
    <property type="match status" value="1"/>
</dbReference>
<dbReference type="InterPro" id="IPR013105">
    <property type="entry name" value="TPR_2"/>
</dbReference>
<dbReference type="GO" id="GO:0045842">
    <property type="term" value="P:positive regulation of mitotic metaphase/anaphase transition"/>
    <property type="evidence" value="ECO:0007669"/>
    <property type="project" value="TreeGrafter"/>
</dbReference>
<dbReference type="Gene3D" id="1.25.40.10">
    <property type="entry name" value="Tetratricopeptide repeat domain"/>
    <property type="match status" value="1"/>
</dbReference>
<reference evidence="9" key="1">
    <citation type="submission" date="2020-10" db="EMBL/GenBank/DDBJ databases">
        <authorList>
            <person name="Palmer J.M."/>
        </authorList>
    </citation>
    <scope>NUCLEOTIDE SEQUENCE</scope>
    <source>
        <strain evidence="9">UCD 2041</strain>
    </source>
</reference>
<dbReference type="KEGG" id="bbrx:BRETT_000251"/>
<dbReference type="OrthoDB" id="10006270at2759"/>
<dbReference type="RefSeq" id="XP_041137035.1">
    <property type="nucleotide sequence ID" value="XM_041278821.1"/>
</dbReference>
<accession>A0A871RBU1</accession>
<feature type="repeat" description="TPR" evidence="7">
    <location>
        <begin position="235"/>
        <end position="268"/>
    </location>
</feature>